<feature type="domain" description="PAS" evidence="6">
    <location>
        <begin position="380"/>
        <end position="459"/>
    </location>
</feature>
<dbReference type="Gene3D" id="3.30.450.20">
    <property type="entry name" value="PAS domain"/>
    <property type="match status" value="3"/>
</dbReference>
<dbReference type="Pfam" id="PF13426">
    <property type="entry name" value="PAS_9"/>
    <property type="match status" value="1"/>
</dbReference>
<feature type="domain" description="PAC" evidence="7">
    <location>
        <begin position="463"/>
        <end position="515"/>
    </location>
</feature>
<dbReference type="EMBL" id="FQVT01000003">
    <property type="protein sequence ID" value="SHF91861.1"/>
    <property type="molecule type" value="Genomic_DNA"/>
</dbReference>
<dbReference type="OrthoDB" id="9124519at2"/>
<dbReference type="SMART" id="SM00091">
    <property type="entry name" value="PAS"/>
    <property type="match status" value="3"/>
</dbReference>
<dbReference type="Gene3D" id="3.40.50.2300">
    <property type="match status" value="1"/>
</dbReference>
<dbReference type="RefSeq" id="WP_072878180.1">
    <property type="nucleotide sequence ID" value="NZ_FQVT01000003.1"/>
</dbReference>
<dbReference type="SUPFAM" id="SSF55785">
    <property type="entry name" value="PYP-like sensor domain (PAS domain)"/>
    <property type="match status" value="3"/>
</dbReference>
<evidence type="ECO:0000256" key="5">
    <source>
        <dbReference type="ARBA" id="ARBA00022777"/>
    </source>
</evidence>
<dbReference type="PANTHER" id="PTHR43304">
    <property type="entry name" value="PHYTOCHROME-LIKE PROTEIN CPH1"/>
    <property type="match status" value="1"/>
</dbReference>
<dbReference type="InterPro" id="IPR000700">
    <property type="entry name" value="PAS-assoc_C"/>
</dbReference>
<dbReference type="SMART" id="SM00086">
    <property type="entry name" value="PAC"/>
    <property type="match status" value="2"/>
</dbReference>
<evidence type="ECO:0000313" key="9">
    <source>
        <dbReference type="Proteomes" id="UP000183945"/>
    </source>
</evidence>
<dbReference type="SUPFAM" id="SSF47384">
    <property type="entry name" value="Homodimeric domain of signal transducing histidine kinase"/>
    <property type="match status" value="1"/>
</dbReference>
<protein>
    <recommendedName>
        <fullName evidence="2">histidine kinase</fullName>
        <ecNumber evidence="2">2.7.13.3</ecNumber>
    </recommendedName>
</protein>
<proteinExistence type="predicted"/>
<evidence type="ECO:0000259" key="7">
    <source>
        <dbReference type="PROSITE" id="PS50113"/>
    </source>
</evidence>
<dbReference type="STRING" id="1073325.SAMN05444483_103228"/>
<dbReference type="InterPro" id="IPR003661">
    <property type="entry name" value="HisK_dim/P_dom"/>
</dbReference>
<name>A0A1M5FL20_SALEC</name>
<dbReference type="Proteomes" id="UP000183945">
    <property type="component" value="Unassembled WGS sequence"/>
</dbReference>
<dbReference type="SUPFAM" id="SSF52172">
    <property type="entry name" value="CheY-like"/>
    <property type="match status" value="1"/>
</dbReference>
<dbReference type="InterPro" id="IPR011006">
    <property type="entry name" value="CheY-like_superfamily"/>
</dbReference>
<dbReference type="Pfam" id="PF08447">
    <property type="entry name" value="PAS_3"/>
    <property type="match status" value="1"/>
</dbReference>
<keyword evidence="3" id="KW-0597">Phosphoprotein</keyword>
<dbReference type="GO" id="GO:0000155">
    <property type="term" value="F:phosphorelay sensor kinase activity"/>
    <property type="evidence" value="ECO:0007669"/>
    <property type="project" value="InterPro"/>
</dbReference>
<organism evidence="8 9">
    <name type="scientific">Salegentibacter echinorum</name>
    <dbReference type="NCBI Taxonomy" id="1073325"/>
    <lineage>
        <taxon>Bacteria</taxon>
        <taxon>Pseudomonadati</taxon>
        <taxon>Bacteroidota</taxon>
        <taxon>Flavobacteriia</taxon>
        <taxon>Flavobacteriales</taxon>
        <taxon>Flavobacteriaceae</taxon>
        <taxon>Salegentibacter</taxon>
    </lineage>
</organism>
<keyword evidence="4" id="KW-0808">Transferase</keyword>
<dbReference type="CDD" id="cd00082">
    <property type="entry name" value="HisKA"/>
    <property type="match status" value="1"/>
</dbReference>
<keyword evidence="9" id="KW-1185">Reference proteome</keyword>
<dbReference type="NCBIfam" id="TIGR00229">
    <property type="entry name" value="sensory_box"/>
    <property type="match status" value="3"/>
</dbReference>
<dbReference type="InterPro" id="IPR036097">
    <property type="entry name" value="HisK_dim/P_sf"/>
</dbReference>
<dbReference type="PROSITE" id="PS50113">
    <property type="entry name" value="PAC"/>
    <property type="match status" value="1"/>
</dbReference>
<dbReference type="PROSITE" id="PS50112">
    <property type="entry name" value="PAS"/>
    <property type="match status" value="3"/>
</dbReference>
<dbReference type="InterPro" id="IPR013767">
    <property type="entry name" value="PAS_fold"/>
</dbReference>
<dbReference type="GO" id="GO:0006355">
    <property type="term" value="P:regulation of DNA-templated transcription"/>
    <property type="evidence" value="ECO:0007669"/>
    <property type="project" value="InterPro"/>
</dbReference>
<sequence>MGRDFQELKILIIGSKSRDIITVEKYLLEINSNTLISHVASLREVKATLKKTSKFNVILLDLSLLELAFSETTIIEILNLSHNTALIILTDVEEQKQAEKMLAWGVSDYLIKSELNATQLSKSIYYSRERKKAQRKLYESEEKYRMLYDESPFPMWVLDRESLDFLSVNKAALKLYGYSREEFLSMNVRDLWVESEKEVEKTAKKNLDTSFAVQIRHYTKSNKILHISIQSNPILFGGKEARVSLVDNITEKVIAEEKLKLSQQRFKAIIQDGSDLVSILDEKLNYIYLSPSATNILQINSGEIIGKNAIEFIHREDRPEIERKIKFIGKVKSFRLPSYRYKVGTAEWRWLETIVTDLRADPAVGGLVTTSRDITNFKIQEQKLKESLERYNIVAKATSDLITDYDVATNTFTFNSNVFEVFGYKKKEIDSAREWWFSKIHPEDLSVFKDSLKEIFQKGKKWINLEYRFKCADGTYKYILDRSYVISDHVGKPIRIIGSMQDITERRNYINTIEQHNKRLREIAWTQSHVVRAPLAKIMGLIELLKLEKEDIDSAEEILDNVLISAKELDDVIRNIANKAEEESK</sequence>
<dbReference type="EC" id="2.7.13.3" evidence="2"/>
<keyword evidence="5" id="KW-0418">Kinase</keyword>
<reference evidence="9" key="1">
    <citation type="submission" date="2016-11" db="EMBL/GenBank/DDBJ databases">
        <authorList>
            <person name="Varghese N."/>
            <person name="Submissions S."/>
        </authorList>
    </citation>
    <scope>NUCLEOTIDE SEQUENCE [LARGE SCALE GENOMIC DNA]</scope>
    <source>
        <strain evidence="9">DSM 24579</strain>
    </source>
</reference>
<dbReference type="InterPro" id="IPR013655">
    <property type="entry name" value="PAS_fold_3"/>
</dbReference>
<evidence type="ECO:0000256" key="2">
    <source>
        <dbReference type="ARBA" id="ARBA00012438"/>
    </source>
</evidence>
<evidence type="ECO:0000256" key="4">
    <source>
        <dbReference type="ARBA" id="ARBA00022679"/>
    </source>
</evidence>
<feature type="domain" description="PAS" evidence="6">
    <location>
        <begin position="262"/>
        <end position="326"/>
    </location>
</feature>
<dbReference type="Pfam" id="PF00989">
    <property type="entry name" value="PAS"/>
    <property type="match status" value="1"/>
</dbReference>
<evidence type="ECO:0000256" key="1">
    <source>
        <dbReference type="ARBA" id="ARBA00000085"/>
    </source>
</evidence>
<dbReference type="InterPro" id="IPR035965">
    <property type="entry name" value="PAS-like_dom_sf"/>
</dbReference>
<evidence type="ECO:0000256" key="3">
    <source>
        <dbReference type="ARBA" id="ARBA00022553"/>
    </source>
</evidence>
<dbReference type="AlphaFoldDB" id="A0A1M5FL20"/>
<feature type="domain" description="PAS" evidence="6">
    <location>
        <begin position="140"/>
        <end position="210"/>
    </location>
</feature>
<accession>A0A1M5FL20</accession>
<dbReference type="InterPro" id="IPR001610">
    <property type="entry name" value="PAC"/>
</dbReference>
<dbReference type="Gene3D" id="1.10.287.130">
    <property type="match status" value="1"/>
</dbReference>
<dbReference type="InterPro" id="IPR000014">
    <property type="entry name" value="PAS"/>
</dbReference>
<comment type="catalytic activity">
    <reaction evidence="1">
        <text>ATP + protein L-histidine = ADP + protein N-phospho-L-histidine.</text>
        <dbReference type="EC" id="2.7.13.3"/>
    </reaction>
</comment>
<evidence type="ECO:0000313" key="8">
    <source>
        <dbReference type="EMBL" id="SHF91861.1"/>
    </source>
</evidence>
<gene>
    <name evidence="8" type="ORF">SAMN05444483_103228</name>
</gene>
<dbReference type="InterPro" id="IPR052162">
    <property type="entry name" value="Sensor_kinase/Photoreceptor"/>
</dbReference>
<dbReference type="CDD" id="cd00130">
    <property type="entry name" value="PAS"/>
    <property type="match status" value="3"/>
</dbReference>
<dbReference type="PANTHER" id="PTHR43304:SF1">
    <property type="entry name" value="PAC DOMAIN-CONTAINING PROTEIN"/>
    <property type="match status" value="1"/>
</dbReference>
<evidence type="ECO:0000259" key="6">
    <source>
        <dbReference type="PROSITE" id="PS50112"/>
    </source>
</evidence>